<evidence type="ECO:0000313" key="3">
    <source>
        <dbReference type="Proteomes" id="UP001500456"/>
    </source>
</evidence>
<dbReference type="RefSeq" id="WP_345567371.1">
    <property type="nucleotide sequence ID" value="NZ_BAAAZX010000018.1"/>
</dbReference>
<dbReference type="EMBL" id="BAAAZX010000018">
    <property type="protein sequence ID" value="GAA4010062.1"/>
    <property type="molecule type" value="Genomic_DNA"/>
</dbReference>
<name>A0ABP7SDD6_9ACTN</name>
<comment type="caution">
    <text evidence="2">The sequence shown here is derived from an EMBL/GenBank/DDBJ whole genome shotgun (WGS) entry which is preliminary data.</text>
</comment>
<sequence length="156" mass="16488">MEPHEAVDAVAADLRDHPIPGDRHGLFTASRHIELLCALASRLAGGAEYLHNHDSAGGPATPSAENLSQTAARVGRAIAHYTQALAPLVSLAQPGSQATLQQQLDAIDLHSRLRIHLDDAGRALAEARVCLRPRRSTTPAATATVPVPAPTARRRS</sequence>
<feature type="compositionally biased region" description="Low complexity" evidence="1">
    <location>
        <begin position="136"/>
        <end position="146"/>
    </location>
</feature>
<proteinExistence type="predicted"/>
<reference evidence="3" key="1">
    <citation type="journal article" date="2019" name="Int. J. Syst. Evol. Microbiol.">
        <title>The Global Catalogue of Microorganisms (GCM) 10K type strain sequencing project: providing services to taxonomists for standard genome sequencing and annotation.</title>
        <authorList>
            <consortium name="The Broad Institute Genomics Platform"/>
            <consortium name="The Broad Institute Genome Sequencing Center for Infectious Disease"/>
            <person name="Wu L."/>
            <person name="Ma J."/>
        </authorList>
    </citation>
    <scope>NUCLEOTIDE SEQUENCE [LARGE SCALE GENOMIC DNA]</scope>
    <source>
        <strain evidence="3">JCM 16924</strain>
    </source>
</reference>
<dbReference type="Proteomes" id="UP001500456">
    <property type="component" value="Unassembled WGS sequence"/>
</dbReference>
<protein>
    <submittedName>
        <fullName evidence="2">Uncharacterized protein</fullName>
    </submittedName>
</protein>
<accession>A0ABP7SDD6</accession>
<organism evidence="2 3">
    <name type="scientific">Streptomyces plumbiresistens</name>
    <dbReference type="NCBI Taxonomy" id="511811"/>
    <lineage>
        <taxon>Bacteria</taxon>
        <taxon>Bacillati</taxon>
        <taxon>Actinomycetota</taxon>
        <taxon>Actinomycetes</taxon>
        <taxon>Kitasatosporales</taxon>
        <taxon>Streptomycetaceae</taxon>
        <taxon>Streptomyces</taxon>
    </lineage>
</organism>
<feature type="region of interest" description="Disordered" evidence="1">
    <location>
        <begin position="135"/>
        <end position="156"/>
    </location>
</feature>
<gene>
    <name evidence="2" type="ORF">GCM10022232_58710</name>
</gene>
<keyword evidence="3" id="KW-1185">Reference proteome</keyword>
<evidence type="ECO:0000313" key="2">
    <source>
        <dbReference type="EMBL" id="GAA4010062.1"/>
    </source>
</evidence>
<evidence type="ECO:0000256" key="1">
    <source>
        <dbReference type="SAM" id="MobiDB-lite"/>
    </source>
</evidence>